<evidence type="ECO:0000313" key="3">
    <source>
        <dbReference type="Proteomes" id="UP000676310"/>
    </source>
</evidence>
<dbReference type="OrthoDB" id="3673612at2759"/>
<organism evidence="2 3">
    <name type="scientific">Alternaria atra</name>
    <dbReference type="NCBI Taxonomy" id="119953"/>
    <lineage>
        <taxon>Eukaryota</taxon>
        <taxon>Fungi</taxon>
        <taxon>Dikarya</taxon>
        <taxon>Ascomycota</taxon>
        <taxon>Pezizomycotina</taxon>
        <taxon>Dothideomycetes</taxon>
        <taxon>Pleosporomycetidae</taxon>
        <taxon>Pleosporales</taxon>
        <taxon>Pleosporineae</taxon>
        <taxon>Pleosporaceae</taxon>
        <taxon>Alternaria</taxon>
        <taxon>Alternaria sect. Ulocladioides</taxon>
    </lineage>
</organism>
<protein>
    <submittedName>
        <fullName evidence="2">Uncharacterized protein</fullName>
    </submittedName>
</protein>
<proteinExistence type="predicted"/>
<reference evidence="2" key="1">
    <citation type="submission" date="2021-05" db="EMBL/GenBank/DDBJ databases">
        <authorList>
            <person name="Stam R."/>
        </authorList>
    </citation>
    <scope>NUCLEOTIDE SEQUENCE</scope>
    <source>
        <strain evidence="2">CS162</strain>
    </source>
</reference>
<keyword evidence="3" id="KW-1185">Reference proteome</keyword>
<accession>A0A8J2N282</accession>
<dbReference type="AlphaFoldDB" id="A0A8J2N282"/>
<dbReference type="EMBL" id="CAJRGZ010000019">
    <property type="protein sequence ID" value="CAG5161697.1"/>
    <property type="molecule type" value="Genomic_DNA"/>
</dbReference>
<evidence type="ECO:0000313" key="2">
    <source>
        <dbReference type="EMBL" id="CAG5161697.1"/>
    </source>
</evidence>
<feature type="region of interest" description="Disordered" evidence="1">
    <location>
        <begin position="192"/>
        <end position="217"/>
    </location>
</feature>
<gene>
    <name evidence="2" type="ORF">ALTATR162_LOCUS6076</name>
</gene>
<dbReference type="RefSeq" id="XP_043169632.1">
    <property type="nucleotide sequence ID" value="XM_043313697.1"/>
</dbReference>
<name>A0A8J2N282_9PLEO</name>
<evidence type="ECO:0000256" key="1">
    <source>
        <dbReference type="SAM" id="MobiDB-lite"/>
    </source>
</evidence>
<dbReference type="Proteomes" id="UP000676310">
    <property type="component" value="Unassembled WGS sequence"/>
</dbReference>
<sequence>MQDQKRSAVPSYFVPAAAHQPAPLTLGIPTKLPSVYHLIDPRLLYASPGQFTGTGLSGTLTLSELRYYQYQNQEIEAYIAIKLAQLPKRQQEHGTQHLVLGSQGVPQGYHQDDAINVPNSTFQQQHASRYARHLGLQQTAMPTQHPPRAPIFTAQMYETVQPTQNLLPQPGYLQSPGSPFHPPIQNIQQHPVPIESRPMPAQPGSTSTRRDMISPGLPAFTRPAGIAKSTFKTLTPAGLPDFSDPAQRVTAMAAFKKLSREEKIAKLLELERAEKAMNPNAITQVQKILIKSAAEQAAAAKAVAAGEYRMDKSKRNAENMIKPSYQQAIIVPAPIYRTRQSAYTNTPGVGGFASHPEYSSITSSFRSPQSHRVFMVPTLAPKRKEK</sequence>
<dbReference type="GeneID" id="67017925"/>
<comment type="caution">
    <text evidence="2">The sequence shown here is derived from an EMBL/GenBank/DDBJ whole genome shotgun (WGS) entry which is preliminary data.</text>
</comment>